<dbReference type="GO" id="GO:0000049">
    <property type="term" value="F:tRNA binding"/>
    <property type="evidence" value="ECO:0007669"/>
    <property type="project" value="TreeGrafter"/>
</dbReference>
<dbReference type="AlphaFoldDB" id="A0A8D8QQE9"/>
<keyword evidence="3" id="KW-0808">Transferase</keyword>
<dbReference type="PANTHER" id="PTHR20873">
    <property type="entry name" value="L-SERYL-TRNA(SEC) KINASE"/>
    <property type="match status" value="1"/>
</dbReference>
<evidence type="ECO:0000256" key="2">
    <source>
        <dbReference type="ARBA" id="ARBA00022840"/>
    </source>
</evidence>
<accession>A0A8D8QQE9</accession>
<keyword evidence="1" id="KW-0547">Nucleotide-binding</keyword>
<proteinExistence type="predicted"/>
<reference evidence="3" key="1">
    <citation type="submission" date="2021-05" db="EMBL/GenBank/DDBJ databases">
        <authorList>
            <person name="Alioto T."/>
            <person name="Alioto T."/>
            <person name="Gomez Garrido J."/>
        </authorList>
    </citation>
    <scope>NUCLEOTIDE SEQUENCE</scope>
</reference>
<evidence type="ECO:0000256" key="1">
    <source>
        <dbReference type="ARBA" id="ARBA00022741"/>
    </source>
</evidence>
<dbReference type="InterPro" id="IPR013641">
    <property type="entry name" value="KTI12/PSTK"/>
</dbReference>
<protein>
    <submittedName>
        <fullName evidence="3">L-seryl-tRNA(Sec) kinase</fullName>
    </submittedName>
</protein>
<dbReference type="Pfam" id="PF08433">
    <property type="entry name" value="KTI12"/>
    <property type="match status" value="1"/>
</dbReference>
<dbReference type="GO" id="GO:0005524">
    <property type="term" value="F:ATP binding"/>
    <property type="evidence" value="ECO:0007669"/>
    <property type="project" value="UniProtKB-KW"/>
</dbReference>
<keyword evidence="3" id="KW-0418">Kinase</keyword>
<dbReference type="SUPFAM" id="SSF52540">
    <property type="entry name" value="P-loop containing nucleoside triphosphate hydrolases"/>
    <property type="match status" value="1"/>
</dbReference>
<evidence type="ECO:0000313" key="3">
    <source>
        <dbReference type="EMBL" id="CAG6636306.1"/>
    </source>
</evidence>
<keyword evidence="2" id="KW-0067">ATP-binding</keyword>
<dbReference type="EMBL" id="HBUF01558123">
    <property type="protein sequence ID" value="CAG6760993.1"/>
    <property type="molecule type" value="Transcribed_RNA"/>
</dbReference>
<dbReference type="EMBL" id="HBUF01558124">
    <property type="protein sequence ID" value="CAG6760996.1"/>
    <property type="molecule type" value="Transcribed_RNA"/>
</dbReference>
<sequence length="377" mass="43620">MSQICICVLMGLPASGKTSFVHKLKEVHNNDQIIYHICYDEILQFTRKEDELKLKRQQIVSFVEELVKKINDGLSERVSNMSDSNDQLHTSNQMKNINLYEDYQTKANHMIENLGKNIVNGRENDFISDNILIGEHVKHLIIIDDNMYYKSMRYSYFKISKANELSFCIIHFHVDLEESLESNRKRTEERFLIPNAGSSKIDNFNCIETIYPVTNDVIINMTNKLEPPANEGFEKNHFIIINPNGNNVMNMTKYFIDESFKTSVTKDELPNLKVPYEESFLQICDLVLRKIVSSHIEKFRKSNKTSQTLEKTFSTLDLAKTKNLPMRIYGEHVAAIKKMVLKDIQNGNIHLKSSEIGDSSRISDILNEAFDAYLKKS</sequence>
<dbReference type="InterPro" id="IPR052648">
    <property type="entry name" value="Ser-tRNA(Sec)_kinase"/>
</dbReference>
<dbReference type="EMBL" id="HBUF01093676">
    <property type="protein sequence ID" value="CAG6636306.1"/>
    <property type="molecule type" value="Transcribed_RNA"/>
</dbReference>
<organism evidence="3">
    <name type="scientific">Cacopsylla melanoneura</name>
    <dbReference type="NCBI Taxonomy" id="428564"/>
    <lineage>
        <taxon>Eukaryota</taxon>
        <taxon>Metazoa</taxon>
        <taxon>Ecdysozoa</taxon>
        <taxon>Arthropoda</taxon>
        <taxon>Hexapoda</taxon>
        <taxon>Insecta</taxon>
        <taxon>Pterygota</taxon>
        <taxon>Neoptera</taxon>
        <taxon>Paraneoptera</taxon>
        <taxon>Hemiptera</taxon>
        <taxon>Sternorrhyncha</taxon>
        <taxon>Psylloidea</taxon>
        <taxon>Psyllidae</taxon>
        <taxon>Psyllinae</taxon>
        <taxon>Cacopsylla</taxon>
    </lineage>
</organism>
<dbReference type="GO" id="GO:0016301">
    <property type="term" value="F:kinase activity"/>
    <property type="evidence" value="ECO:0007669"/>
    <property type="project" value="UniProtKB-KW"/>
</dbReference>
<dbReference type="InterPro" id="IPR027417">
    <property type="entry name" value="P-loop_NTPase"/>
</dbReference>
<name>A0A8D8QQE9_9HEMI</name>
<dbReference type="Gene3D" id="3.40.50.300">
    <property type="entry name" value="P-loop containing nucleotide triphosphate hydrolases"/>
    <property type="match status" value="1"/>
</dbReference>
<dbReference type="PANTHER" id="PTHR20873:SF0">
    <property type="entry name" value="L-SERYL-TRNA(SEC) KINASE"/>
    <property type="match status" value="1"/>
</dbReference>